<keyword evidence="2" id="KW-1185">Reference proteome</keyword>
<evidence type="ECO:0000313" key="1">
    <source>
        <dbReference type="EMBL" id="MBB0231526.1"/>
    </source>
</evidence>
<accession>A0A7W3T6A0</accession>
<name>A0A7W3T6A0_9ACTN</name>
<gene>
    <name evidence="1" type="ORF">FOE67_18955</name>
</gene>
<organism evidence="1 2">
    <name type="scientific">Streptomyces calidiresistens</name>
    <dbReference type="NCBI Taxonomy" id="1485586"/>
    <lineage>
        <taxon>Bacteria</taxon>
        <taxon>Bacillati</taxon>
        <taxon>Actinomycetota</taxon>
        <taxon>Actinomycetes</taxon>
        <taxon>Kitasatosporales</taxon>
        <taxon>Streptomycetaceae</taxon>
        <taxon>Streptomyces</taxon>
    </lineage>
</organism>
<proteinExistence type="predicted"/>
<dbReference type="EMBL" id="VKHS01000543">
    <property type="protein sequence ID" value="MBB0231526.1"/>
    <property type="molecule type" value="Genomic_DNA"/>
</dbReference>
<dbReference type="Proteomes" id="UP000530234">
    <property type="component" value="Unassembled WGS sequence"/>
</dbReference>
<sequence>MADLVFTDKDASGKVTISVFREQASSAAAHFFDFSCSVPGDMVVVGGGGIGARTPQGALLTASYPSPDRSAWRVSSKDHRVSDPHRLTAFAIGMRISGLTRAQLLGHLEYGEETSGRAAHPEIAVSVPGGFELISGGFRVNWHPGAGNMATASFPEIGHRWRARSKDHIHSGPATITAFSIGLRKSLPAVGTVQRGENLAVSSSAAHPTARTLLDSTFALTGIGAEALTNGQGQLLWRVEPVLVEGRPGAVVGSKDHQRSSPGTVRAFALGVRVV</sequence>
<protein>
    <submittedName>
        <fullName evidence="1">Uncharacterized protein</fullName>
    </submittedName>
</protein>
<comment type="caution">
    <text evidence="1">The sequence shown here is derived from an EMBL/GenBank/DDBJ whole genome shotgun (WGS) entry which is preliminary data.</text>
</comment>
<evidence type="ECO:0000313" key="2">
    <source>
        <dbReference type="Proteomes" id="UP000530234"/>
    </source>
</evidence>
<reference evidence="2" key="1">
    <citation type="submission" date="2019-10" db="EMBL/GenBank/DDBJ databases">
        <title>Streptomyces sp. nov., a novel actinobacterium isolated from alkaline environment.</title>
        <authorList>
            <person name="Golinska P."/>
        </authorList>
    </citation>
    <scope>NUCLEOTIDE SEQUENCE [LARGE SCALE GENOMIC DNA]</scope>
    <source>
        <strain evidence="2">DSM 42108</strain>
    </source>
</reference>
<dbReference type="RefSeq" id="WP_182665980.1">
    <property type="nucleotide sequence ID" value="NZ_VKHS01000543.1"/>
</dbReference>
<dbReference type="AlphaFoldDB" id="A0A7W3T6A0"/>